<dbReference type="KEGG" id="snl:BJD96_07400"/>
<feature type="transmembrane region" description="Helical" evidence="11">
    <location>
        <begin position="272"/>
        <end position="293"/>
    </location>
</feature>
<feature type="transmembrane region" description="Helical" evidence="11">
    <location>
        <begin position="239"/>
        <end position="260"/>
    </location>
</feature>
<dbReference type="InterPro" id="IPR036259">
    <property type="entry name" value="MFS_trans_sf"/>
</dbReference>
<dbReference type="InterPro" id="IPR020846">
    <property type="entry name" value="MFS_dom"/>
</dbReference>
<reference evidence="14" key="2">
    <citation type="submission" date="2018-03" db="EMBL/GenBank/DDBJ databases">
        <authorList>
            <person name="Keele B.F."/>
        </authorList>
    </citation>
    <scope>NUCLEOTIDE SEQUENCE</scope>
    <source>
        <strain evidence="14">SNUC 4337</strain>
    </source>
</reference>
<dbReference type="RefSeq" id="WP_096809809.1">
    <property type="nucleotide sequence ID" value="NZ_CABIWM010000004.1"/>
</dbReference>
<dbReference type="Pfam" id="PF07690">
    <property type="entry name" value="MFS_1"/>
    <property type="match status" value="1"/>
</dbReference>
<comment type="subcellular location">
    <subcellularLocation>
        <location evidence="1">Cell membrane</location>
        <topology evidence="1">Multi-pass membrane protein</topology>
    </subcellularLocation>
</comment>
<dbReference type="GO" id="GO:0015293">
    <property type="term" value="F:symporter activity"/>
    <property type="evidence" value="ECO:0007669"/>
    <property type="project" value="UniProtKB-KW"/>
</dbReference>
<keyword evidence="5 11" id="KW-0812">Transmembrane</keyword>
<feature type="transmembrane region" description="Helical" evidence="11">
    <location>
        <begin position="55"/>
        <end position="80"/>
    </location>
</feature>
<feature type="transmembrane region" description="Helical" evidence="11">
    <location>
        <begin position="87"/>
        <end position="106"/>
    </location>
</feature>
<dbReference type="OrthoDB" id="9783227at2"/>
<feature type="transmembrane region" description="Helical" evidence="11">
    <location>
        <begin position="330"/>
        <end position="350"/>
    </location>
</feature>
<dbReference type="PANTHER" id="PTHR43528">
    <property type="entry name" value="ALPHA-KETOGLUTARATE PERMEASE"/>
    <property type="match status" value="1"/>
</dbReference>
<sequence>MENAQNSVKTSEVRKKVVVTSMGNAIEWFDFALYAQLATYISHNFFGDVASQNQLLFTFGTFAIAFLMRPIGSLVFGYIGDKQGRKVVLTITITIMSASTLALGLLPTSDQIGIWAPILLLVVRMAQSFSTGGEYSGAMTYIVESSPDKKRGRLTSGLEMGTMIGNALAAITVATLLYFLTTNQIETWGWRIPFLLAAPFGLVVVYLRFKLDETPSFKNKTEDSENNILKAFKDYKKEAALMAIGVIFLNVNNFMFLTYLPSFLKSNIGIDAQYSTILNAIALILMLPFIFMFGVLSDKFDNKKVLTFGLSSFVCFSIPAFLLMDTGHHIFVIFLGIMLLAIMLSVFNGVMPSTLPAITHTNVRMKFLSIIYNLGTAIFGGITPFILSILGNLKNGALAPAFYLIFINLIGLVVFGIYFKATSNKPLKGSNPNIDIEKS</sequence>
<evidence type="ECO:0000256" key="3">
    <source>
        <dbReference type="ARBA" id="ARBA00022448"/>
    </source>
</evidence>
<dbReference type="EMBL" id="PZHR01000111">
    <property type="protein sequence ID" value="PTK57532.1"/>
    <property type="molecule type" value="Genomic_DNA"/>
</dbReference>
<name>A0A291JK75_9STAP</name>
<comment type="similarity">
    <text evidence="2">Belongs to the major facilitator superfamily. Metabolite:H+ Symporter (MHS) family (TC 2.A.1.6) family.</text>
</comment>
<dbReference type="PANTHER" id="PTHR43528:SF1">
    <property type="entry name" value="ALPHA-KETOGLUTARATE PERMEASE"/>
    <property type="match status" value="1"/>
</dbReference>
<dbReference type="Proteomes" id="UP000240400">
    <property type="component" value="Unassembled WGS sequence"/>
</dbReference>
<evidence type="ECO:0000313" key="15">
    <source>
        <dbReference type="Proteomes" id="UP000240400"/>
    </source>
</evidence>
<evidence type="ECO:0000256" key="2">
    <source>
        <dbReference type="ARBA" id="ARBA00008240"/>
    </source>
</evidence>
<reference evidence="14 15" key="1">
    <citation type="journal article" date="2016" name="Front. Microbiol.">
        <title>Comprehensive Phylogenetic Analysis of Bovine Non-aureus Staphylococci Species Based on Whole-Genome Sequencing.</title>
        <authorList>
            <person name="Naushad S."/>
            <person name="Barkema H.W."/>
            <person name="Luby C."/>
            <person name="Condas L.A."/>
            <person name="Nobrega D.B."/>
            <person name="Carson D.A."/>
            <person name="De Buck J."/>
        </authorList>
    </citation>
    <scope>NUCLEOTIDE SEQUENCE [LARGE SCALE GENOMIC DNA]</scope>
    <source>
        <strain evidence="14 15">SNUC 4337</strain>
    </source>
</reference>
<evidence type="ECO:0000256" key="6">
    <source>
        <dbReference type="ARBA" id="ARBA00022847"/>
    </source>
</evidence>
<evidence type="ECO:0000256" key="4">
    <source>
        <dbReference type="ARBA" id="ARBA00022475"/>
    </source>
</evidence>
<dbReference type="AlphaFoldDB" id="A0A291JK75"/>
<evidence type="ECO:0000256" key="8">
    <source>
        <dbReference type="ARBA" id="ARBA00023136"/>
    </source>
</evidence>
<keyword evidence="8 11" id="KW-0472">Membrane</keyword>
<proteinExistence type="inferred from homology"/>
<feature type="transmembrane region" description="Helical" evidence="11">
    <location>
        <begin position="305"/>
        <end position="324"/>
    </location>
</feature>
<comment type="function">
    <text evidence="9">May be a proton symporter involved in the uptake of osmolytes such as proline and glycine betaine.</text>
</comment>
<feature type="transmembrane region" description="Helical" evidence="11">
    <location>
        <begin position="370"/>
        <end position="391"/>
    </location>
</feature>
<evidence type="ECO:0000256" key="11">
    <source>
        <dbReference type="SAM" id="Phobius"/>
    </source>
</evidence>
<dbReference type="PROSITE" id="PS50850">
    <property type="entry name" value="MFS"/>
    <property type="match status" value="1"/>
</dbReference>
<evidence type="ECO:0000256" key="1">
    <source>
        <dbReference type="ARBA" id="ARBA00004651"/>
    </source>
</evidence>
<gene>
    <name evidence="14" type="ORF">BUZ61_12525</name>
    <name evidence="13" type="ORF">J3T88_00800</name>
</gene>
<feature type="transmembrane region" description="Helical" evidence="11">
    <location>
        <begin position="160"/>
        <end position="180"/>
    </location>
</feature>
<accession>A0A291JK75</accession>
<feature type="transmembrane region" description="Helical" evidence="11">
    <location>
        <begin position="192"/>
        <end position="209"/>
    </location>
</feature>
<dbReference type="InterPro" id="IPR051084">
    <property type="entry name" value="H+-coupled_symporters"/>
</dbReference>
<dbReference type="EMBL" id="JAFNLT010000001">
    <property type="protein sequence ID" value="MBO1225859.1"/>
    <property type="molecule type" value="Genomic_DNA"/>
</dbReference>
<dbReference type="Gene3D" id="1.20.1250.20">
    <property type="entry name" value="MFS general substrate transporter like domains"/>
    <property type="match status" value="2"/>
</dbReference>
<evidence type="ECO:0000259" key="12">
    <source>
        <dbReference type="PROSITE" id="PS50850"/>
    </source>
</evidence>
<keyword evidence="7 11" id="KW-1133">Transmembrane helix</keyword>
<evidence type="ECO:0000256" key="7">
    <source>
        <dbReference type="ARBA" id="ARBA00022989"/>
    </source>
</evidence>
<feature type="transmembrane region" description="Helical" evidence="11">
    <location>
        <begin position="397"/>
        <end position="419"/>
    </location>
</feature>
<evidence type="ECO:0000313" key="16">
    <source>
        <dbReference type="Proteomes" id="UP000664081"/>
    </source>
</evidence>
<dbReference type="Proteomes" id="UP000664081">
    <property type="component" value="Unassembled WGS sequence"/>
</dbReference>
<reference evidence="13 16" key="3">
    <citation type="submission" date="2021-03" db="EMBL/GenBank/DDBJ databases">
        <title>Staphylococci and Mammaliicocci in bats.</title>
        <authorList>
            <person name="Fountain K."/>
        </authorList>
    </citation>
    <scope>NUCLEOTIDE SEQUENCE [LARGE SCALE GENOMIC DNA]</scope>
    <source>
        <strain evidence="13 16">18_1_E_SW</strain>
    </source>
</reference>
<evidence type="ECO:0000313" key="14">
    <source>
        <dbReference type="EMBL" id="PTK57532.1"/>
    </source>
</evidence>
<dbReference type="FunFam" id="1.20.1250.20:FF:000001">
    <property type="entry name" value="Dicarboxylate MFS transporter"/>
    <property type="match status" value="1"/>
</dbReference>
<dbReference type="GO" id="GO:0005886">
    <property type="term" value="C:plasma membrane"/>
    <property type="evidence" value="ECO:0007669"/>
    <property type="project" value="UniProtKB-SubCell"/>
</dbReference>
<evidence type="ECO:0000256" key="5">
    <source>
        <dbReference type="ARBA" id="ARBA00022692"/>
    </source>
</evidence>
<evidence type="ECO:0000256" key="9">
    <source>
        <dbReference type="ARBA" id="ARBA00037295"/>
    </source>
</evidence>
<keyword evidence="4" id="KW-1003">Cell membrane</keyword>
<keyword evidence="6" id="KW-0769">Symport</keyword>
<evidence type="ECO:0000313" key="13">
    <source>
        <dbReference type="EMBL" id="MBO1225859.1"/>
    </source>
</evidence>
<dbReference type="GeneID" id="66776926"/>
<feature type="domain" description="Major facilitator superfamily (MFS) profile" evidence="12">
    <location>
        <begin position="16"/>
        <end position="424"/>
    </location>
</feature>
<protein>
    <recommendedName>
        <fullName evidence="10">Putative proline/betaine transporter</fullName>
    </recommendedName>
</protein>
<keyword evidence="16" id="KW-1185">Reference proteome</keyword>
<dbReference type="InterPro" id="IPR011701">
    <property type="entry name" value="MFS"/>
</dbReference>
<keyword evidence="3" id="KW-0813">Transport</keyword>
<evidence type="ECO:0000256" key="10">
    <source>
        <dbReference type="ARBA" id="ARBA00039918"/>
    </source>
</evidence>
<dbReference type="SUPFAM" id="SSF103473">
    <property type="entry name" value="MFS general substrate transporter"/>
    <property type="match status" value="1"/>
</dbReference>
<organism evidence="14 15">
    <name type="scientific">Staphylococcus nepalensis</name>
    <dbReference type="NCBI Taxonomy" id="214473"/>
    <lineage>
        <taxon>Bacteria</taxon>
        <taxon>Bacillati</taxon>
        <taxon>Bacillota</taxon>
        <taxon>Bacilli</taxon>
        <taxon>Bacillales</taxon>
        <taxon>Staphylococcaceae</taxon>
        <taxon>Staphylococcus</taxon>
    </lineage>
</organism>
<comment type="caution">
    <text evidence="14">The sequence shown here is derived from an EMBL/GenBank/DDBJ whole genome shotgun (WGS) entry which is preliminary data.</text>
</comment>